<dbReference type="PROSITE" id="PS50835">
    <property type="entry name" value="IG_LIKE"/>
    <property type="match status" value="2"/>
</dbReference>
<dbReference type="InterPro" id="IPR003599">
    <property type="entry name" value="Ig_sub"/>
</dbReference>
<dbReference type="EMBL" id="AMQM01004964">
    <property type="status" value="NOT_ANNOTATED_CDS"/>
    <property type="molecule type" value="Genomic_DNA"/>
</dbReference>
<dbReference type="SMART" id="SM00409">
    <property type="entry name" value="IG"/>
    <property type="match status" value="1"/>
</dbReference>
<keyword evidence="4" id="KW-0393">Immunoglobulin domain</keyword>
<dbReference type="CTD" id="20195831"/>
<feature type="domain" description="Ig-like" evidence="5">
    <location>
        <begin position="3"/>
        <end position="96"/>
    </location>
</feature>
<dbReference type="InterPro" id="IPR036179">
    <property type="entry name" value="Ig-like_dom_sf"/>
</dbReference>
<feature type="domain" description="Ig-like" evidence="5">
    <location>
        <begin position="103"/>
        <end position="142"/>
    </location>
</feature>
<protein>
    <recommendedName>
        <fullName evidence="5">Ig-like domain-containing protein</fullName>
    </recommendedName>
</protein>
<dbReference type="Proteomes" id="UP000015101">
    <property type="component" value="Unassembled WGS sequence"/>
</dbReference>
<evidence type="ECO:0000256" key="4">
    <source>
        <dbReference type="ARBA" id="ARBA00023319"/>
    </source>
</evidence>
<dbReference type="PANTHER" id="PTHR12231:SF253">
    <property type="entry name" value="DPR-INTERACTING PROTEIN ETA, ISOFORM B-RELATED"/>
    <property type="match status" value="1"/>
</dbReference>
<keyword evidence="1" id="KW-0732">Signal</keyword>
<organism evidence="7 8">
    <name type="scientific">Helobdella robusta</name>
    <name type="common">Californian leech</name>
    <dbReference type="NCBI Taxonomy" id="6412"/>
    <lineage>
        <taxon>Eukaryota</taxon>
        <taxon>Metazoa</taxon>
        <taxon>Spiralia</taxon>
        <taxon>Lophotrochozoa</taxon>
        <taxon>Annelida</taxon>
        <taxon>Clitellata</taxon>
        <taxon>Hirudinea</taxon>
        <taxon>Rhynchobdellida</taxon>
        <taxon>Glossiphoniidae</taxon>
        <taxon>Helobdella</taxon>
    </lineage>
</organism>
<keyword evidence="2" id="KW-0677">Repeat</keyword>
<dbReference type="InterPro" id="IPR003598">
    <property type="entry name" value="Ig_sub2"/>
</dbReference>
<reference evidence="8" key="1">
    <citation type="submission" date="2012-12" db="EMBL/GenBank/DDBJ databases">
        <authorList>
            <person name="Hellsten U."/>
            <person name="Grimwood J."/>
            <person name="Chapman J.A."/>
            <person name="Shapiro H."/>
            <person name="Aerts A."/>
            <person name="Otillar R.P."/>
            <person name="Terry A.Y."/>
            <person name="Boore J.L."/>
            <person name="Simakov O."/>
            <person name="Marletaz F."/>
            <person name="Cho S.-J."/>
            <person name="Edsinger-Gonzales E."/>
            <person name="Havlak P."/>
            <person name="Kuo D.-H."/>
            <person name="Larsson T."/>
            <person name="Lv J."/>
            <person name="Arendt D."/>
            <person name="Savage R."/>
            <person name="Osoegawa K."/>
            <person name="de Jong P."/>
            <person name="Lindberg D.R."/>
            <person name="Seaver E.C."/>
            <person name="Weisblat D.A."/>
            <person name="Putnam N.H."/>
            <person name="Grigoriev I.V."/>
            <person name="Rokhsar D.S."/>
        </authorList>
    </citation>
    <scope>NUCLEOTIDE SEQUENCE</scope>
</reference>
<dbReference type="Gene3D" id="2.60.40.10">
    <property type="entry name" value="Immunoglobulins"/>
    <property type="match status" value="2"/>
</dbReference>
<dbReference type="EMBL" id="KB096743">
    <property type="protein sequence ID" value="ESO01614.1"/>
    <property type="molecule type" value="Genomic_DNA"/>
</dbReference>
<evidence type="ECO:0000256" key="3">
    <source>
        <dbReference type="ARBA" id="ARBA00023157"/>
    </source>
</evidence>
<evidence type="ECO:0000256" key="1">
    <source>
        <dbReference type="ARBA" id="ARBA00022729"/>
    </source>
</evidence>
<evidence type="ECO:0000259" key="5">
    <source>
        <dbReference type="PROSITE" id="PS50835"/>
    </source>
</evidence>
<dbReference type="AlphaFoldDB" id="T1EGY1"/>
<accession>T1EGY1</accession>
<dbReference type="OrthoDB" id="10012075at2759"/>
<dbReference type="STRING" id="6412.T1EGY1"/>
<proteinExistence type="predicted"/>
<dbReference type="HOGENOM" id="CLU_027228_5_1_1"/>
<dbReference type="GeneID" id="20195831"/>
<dbReference type="InterPro" id="IPR007110">
    <property type="entry name" value="Ig-like_dom"/>
</dbReference>
<dbReference type="KEGG" id="hro:HELRODRAFT_123548"/>
<evidence type="ECO:0000313" key="7">
    <source>
        <dbReference type="EnsemblMetazoa" id="HelroP123548"/>
    </source>
</evidence>
<evidence type="ECO:0000256" key="2">
    <source>
        <dbReference type="ARBA" id="ARBA00022737"/>
    </source>
</evidence>
<dbReference type="InParanoid" id="T1EGY1"/>
<dbReference type="EnsemblMetazoa" id="HelroT123548">
    <property type="protein sequence ID" value="HelroP123548"/>
    <property type="gene ID" value="HelroG123548"/>
</dbReference>
<dbReference type="InterPro" id="IPR051170">
    <property type="entry name" value="Neural/epithelial_adhesion"/>
</dbReference>
<dbReference type="PANTHER" id="PTHR12231">
    <property type="entry name" value="CTX-RELATED TYPE I TRANSMEMBRANE PROTEIN"/>
    <property type="match status" value="1"/>
</dbReference>
<reference evidence="6 8" key="2">
    <citation type="journal article" date="2013" name="Nature">
        <title>Insights into bilaterian evolution from three spiralian genomes.</title>
        <authorList>
            <person name="Simakov O."/>
            <person name="Marletaz F."/>
            <person name="Cho S.J."/>
            <person name="Edsinger-Gonzales E."/>
            <person name="Havlak P."/>
            <person name="Hellsten U."/>
            <person name="Kuo D.H."/>
            <person name="Larsson T."/>
            <person name="Lv J."/>
            <person name="Arendt D."/>
            <person name="Savage R."/>
            <person name="Osoegawa K."/>
            <person name="de Jong P."/>
            <person name="Grimwood J."/>
            <person name="Chapman J.A."/>
            <person name="Shapiro H."/>
            <person name="Aerts A."/>
            <person name="Otillar R.P."/>
            <person name="Terry A.Y."/>
            <person name="Boore J.L."/>
            <person name="Grigoriev I.V."/>
            <person name="Lindberg D.R."/>
            <person name="Seaver E.C."/>
            <person name="Weisblat D.A."/>
            <person name="Putnam N.H."/>
            <person name="Rokhsar D.S."/>
        </authorList>
    </citation>
    <scope>NUCLEOTIDE SEQUENCE</scope>
</reference>
<dbReference type="SUPFAM" id="SSF48726">
    <property type="entry name" value="Immunoglobulin"/>
    <property type="match status" value="2"/>
</dbReference>
<evidence type="ECO:0000313" key="6">
    <source>
        <dbReference type="EMBL" id="ESO01614.1"/>
    </source>
</evidence>
<keyword evidence="3" id="KW-1015">Disulfide bond</keyword>
<dbReference type="eggNOG" id="KOG3510">
    <property type="taxonomic scope" value="Eukaryota"/>
</dbReference>
<sequence length="142" mass="15963">LEPKLDSAFSNVTVIIGQTALLLCSIENLGKYKVAWLDSNSITLTYEERRIVDDSRFAIERPNVENWHLQVREVRMSDAGQYRCTVNTYLVKRKVVHLFVNVPPTILGPSPSKEIIVVHEGANLTIACNATGSPQPEITWSR</sequence>
<keyword evidence="8" id="KW-1185">Reference proteome</keyword>
<dbReference type="InterPro" id="IPR013098">
    <property type="entry name" value="Ig_I-set"/>
</dbReference>
<dbReference type="Pfam" id="PF07679">
    <property type="entry name" value="I-set"/>
    <property type="match status" value="1"/>
</dbReference>
<evidence type="ECO:0000313" key="8">
    <source>
        <dbReference type="Proteomes" id="UP000015101"/>
    </source>
</evidence>
<dbReference type="InterPro" id="IPR013783">
    <property type="entry name" value="Ig-like_fold"/>
</dbReference>
<name>T1EGY1_HELRO</name>
<gene>
    <name evidence="7" type="primary">20195831</name>
    <name evidence="6" type="ORF">HELRODRAFT_123548</name>
</gene>
<dbReference type="SMART" id="SM00408">
    <property type="entry name" value="IGc2"/>
    <property type="match status" value="1"/>
</dbReference>
<dbReference type="OMA" id="VHWDINI"/>
<dbReference type="RefSeq" id="XP_009020268.1">
    <property type="nucleotide sequence ID" value="XM_009022020.1"/>
</dbReference>
<reference evidence="7" key="3">
    <citation type="submission" date="2015-06" db="UniProtKB">
        <authorList>
            <consortium name="EnsemblMetazoa"/>
        </authorList>
    </citation>
    <scope>IDENTIFICATION</scope>
</reference>